<reference evidence="1 2" key="1">
    <citation type="submission" date="2019-10" db="EMBL/GenBank/DDBJ databases">
        <title>Bifidobacterium from non-human primates.</title>
        <authorList>
            <person name="Modesto M."/>
        </authorList>
    </citation>
    <scope>NUCLEOTIDE SEQUENCE [LARGE SCALE GENOMIC DNA]</scope>
    <source>
        <strain evidence="1 2">TRE17</strain>
    </source>
</reference>
<organism evidence="1 2">
    <name type="scientific">Bifidobacterium aerophilum</name>
    <dbReference type="NCBI Taxonomy" id="1798155"/>
    <lineage>
        <taxon>Bacteria</taxon>
        <taxon>Bacillati</taxon>
        <taxon>Actinomycetota</taxon>
        <taxon>Actinomycetes</taxon>
        <taxon>Bifidobacteriales</taxon>
        <taxon>Bifidobacteriaceae</taxon>
        <taxon>Bifidobacterium</taxon>
    </lineage>
</organism>
<accession>A0A6N9Z232</accession>
<dbReference type="EMBL" id="WHZW01000002">
    <property type="protein sequence ID" value="NEG88608.1"/>
    <property type="molecule type" value="Genomic_DNA"/>
</dbReference>
<evidence type="ECO:0000313" key="2">
    <source>
        <dbReference type="Proteomes" id="UP000469194"/>
    </source>
</evidence>
<keyword evidence="2" id="KW-1185">Reference proteome</keyword>
<dbReference type="Proteomes" id="UP000469194">
    <property type="component" value="Unassembled WGS sequence"/>
</dbReference>
<sequence length="70" mass="7395">MSTNTFTETRNPDGTTTMHVNDTMQAKLSFAKATHALAEEAALIDLEAKCRAADALAAIADALTARNDGE</sequence>
<evidence type="ECO:0000313" key="1">
    <source>
        <dbReference type="EMBL" id="NEG88608.1"/>
    </source>
</evidence>
<dbReference type="RefSeq" id="WP_163229082.1">
    <property type="nucleotide sequence ID" value="NZ_WHZW01000002.1"/>
</dbReference>
<gene>
    <name evidence="1" type="ORF">GFD25_01025</name>
</gene>
<name>A0A6N9Z232_9BIFI</name>
<proteinExistence type="predicted"/>
<comment type="caution">
    <text evidence="1">The sequence shown here is derived from an EMBL/GenBank/DDBJ whole genome shotgun (WGS) entry which is preliminary data.</text>
</comment>
<protein>
    <submittedName>
        <fullName evidence="1">Uncharacterized protein</fullName>
    </submittedName>
</protein>
<dbReference type="AlphaFoldDB" id="A0A6N9Z232"/>